<reference evidence="2" key="1">
    <citation type="submission" date="2021-03" db="EMBL/GenBank/DDBJ databases">
        <title>Sagittula salina sp. nov. strain M10.9X isolated from the marine waste.</title>
        <authorList>
            <person name="Satari L."/>
            <person name="Molina-Menor E."/>
            <person name="Vidal-Verdu A."/>
            <person name="Pascual J."/>
            <person name="Pereto J."/>
            <person name="Porcar M."/>
        </authorList>
    </citation>
    <scope>NUCLEOTIDE SEQUENCE</scope>
    <source>
        <strain evidence="2">M10.9X</strain>
    </source>
</reference>
<sequence>MIDALNRKVRPDDHWAQPVQQAVLHCEVMATGDQIGAQHNHNVYMTKLGVPGTDVGNPSDFPVSDPPVTLVPPSDLAL</sequence>
<dbReference type="Proteomes" id="UP000675940">
    <property type="component" value="Unassembled WGS sequence"/>
</dbReference>
<dbReference type="AlphaFoldDB" id="A0A940RZF3"/>
<name>A0A940RZF3_9RHOB</name>
<comment type="caution">
    <text evidence="2">The sequence shown here is derived from an EMBL/GenBank/DDBJ whole genome shotgun (WGS) entry which is preliminary data.</text>
</comment>
<protein>
    <submittedName>
        <fullName evidence="2">Uncharacterized protein</fullName>
    </submittedName>
</protein>
<keyword evidence="3" id="KW-1185">Reference proteome</keyword>
<evidence type="ECO:0000256" key="1">
    <source>
        <dbReference type="SAM" id="MobiDB-lite"/>
    </source>
</evidence>
<dbReference type="EMBL" id="JAGISH010000001">
    <property type="protein sequence ID" value="MBP0481071.1"/>
    <property type="molecule type" value="Genomic_DNA"/>
</dbReference>
<dbReference type="RefSeq" id="WP_209358488.1">
    <property type="nucleotide sequence ID" value="NZ_JAGISH010000001.1"/>
</dbReference>
<evidence type="ECO:0000313" key="3">
    <source>
        <dbReference type="Proteomes" id="UP000675940"/>
    </source>
</evidence>
<evidence type="ECO:0000313" key="2">
    <source>
        <dbReference type="EMBL" id="MBP0481071.1"/>
    </source>
</evidence>
<organism evidence="2 3">
    <name type="scientific">Sagittula salina</name>
    <dbReference type="NCBI Taxonomy" id="2820268"/>
    <lineage>
        <taxon>Bacteria</taxon>
        <taxon>Pseudomonadati</taxon>
        <taxon>Pseudomonadota</taxon>
        <taxon>Alphaproteobacteria</taxon>
        <taxon>Rhodobacterales</taxon>
        <taxon>Roseobacteraceae</taxon>
        <taxon>Sagittula</taxon>
    </lineage>
</organism>
<proteinExistence type="predicted"/>
<gene>
    <name evidence="2" type="ORF">J5474_01005</name>
</gene>
<feature type="region of interest" description="Disordered" evidence="1">
    <location>
        <begin position="54"/>
        <end position="78"/>
    </location>
</feature>
<accession>A0A940RZF3</accession>